<feature type="compositionally biased region" description="Gly residues" evidence="1">
    <location>
        <begin position="251"/>
        <end position="265"/>
    </location>
</feature>
<feature type="region of interest" description="Disordered" evidence="1">
    <location>
        <begin position="2071"/>
        <end position="2138"/>
    </location>
</feature>
<name>A0A6C0DSN4_9ZZZZ</name>
<feature type="region of interest" description="Disordered" evidence="1">
    <location>
        <begin position="1788"/>
        <end position="1813"/>
    </location>
</feature>
<feature type="compositionally biased region" description="Basic residues" evidence="1">
    <location>
        <begin position="2098"/>
        <end position="2138"/>
    </location>
</feature>
<dbReference type="InterPro" id="IPR029071">
    <property type="entry name" value="Ubiquitin-like_domsf"/>
</dbReference>
<protein>
    <recommendedName>
        <fullName evidence="2">Ubiquitin-like domain-containing protein</fullName>
    </recommendedName>
</protein>
<feature type="compositionally biased region" description="Low complexity" evidence="1">
    <location>
        <begin position="266"/>
        <end position="283"/>
    </location>
</feature>
<reference evidence="3" key="1">
    <citation type="journal article" date="2020" name="Nature">
        <title>Giant virus diversity and host interactions through global metagenomics.</title>
        <authorList>
            <person name="Schulz F."/>
            <person name="Roux S."/>
            <person name="Paez-Espino D."/>
            <person name="Jungbluth S."/>
            <person name="Walsh D.A."/>
            <person name="Denef V.J."/>
            <person name="McMahon K.D."/>
            <person name="Konstantinidis K.T."/>
            <person name="Eloe-Fadrosh E.A."/>
            <person name="Kyrpides N.C."/>
            <person name="Woyke T."/>
        </authorList>
    </citation>
    <scope>NUCLEOTIDE SEQUENCE</scope>
    <source>
        <strain evidence="3">GVMAG-M-3300023174-57</strain>
    </source>
</reference>
<dbReference type="Gene3D" id="3.10.20.90">
    <property type="entry name" value="Phosphatidylinositol 3-kinase Catalytic Subunit, Chain A, domain 1"/>
    <property type="match status" value="1"/>
</dbReference>
<dbReference type="PROSITE" id="PS50053">
    <property type="entry name" value="UBIQUITIN_2"/>
    <property type="match status" value="1"/>
</dbReference>
<dbReference type="PRINTS" id="PR00348">
    <property type="entry name" value="UBIQUITIN"/>
</dbReference>
<dbReference type="EMBL" id="MN739664">
    <property type="protein sequence ID" value="QHT19193.1"/>
    <property type="molecule type" value="Genomic_DNA"/>
</dbReference>
<sequence>MPHNRVWLKRDNPFAVLHNNSNNDSNAAEGVDNSALVLRSALADVNHVEYFTESFPAMSTLSEDAIKASVGLAASTAVLRSRTLKENFKTALLDNRILHYQFHNGAFDNDPEAAKKLVMHNMAMQRYLFGLPPLSNSQAGGAFGPPAALAAPARRAPRARRGSDPHVLRVLTPAEETAAAAARAAGAAAVRREHEVAAQDADGGEPGAAAVVAEAARDRRAALAATAAAAPPGGVAWLAAAAQRFGPPPGAGNGAAGNGAAGNGTGAELAGRPPAAPGAGRPPLAPRAALAAASRAALAAASRADLAALRERRAAHDARVALEAAAAGSAAAAARRNAGASAADIIAAAATAAAEYAETHRQNPTAVNAARAAAAAAAAPAAAAGNAAARDAAAAQGAAARAARAAAVRRAAEAGADAARAAQAVAGSTLGAITAAAGKAAAAVMAAAAVALVEKAQRNATAAFTAQVAAAEAGVAGAVRRGEASYAPPSDIDFADKINGLDAQFNITAKRLEDTAELDWWHENERFFKDVLPKTFISIYNELKWALGSVKSYTDANNNIIKARREAIKLILQGTFWTATPTSLGALQGAEVAEAGAEEAPAVEKGAAALAVPAERLAKEEDLMEKAWGTGAISKTTLEQVGLTYPLPSIKDDIGRLLRYLDSRGDDADTYYELIDRLIKLILNPRTRDWDIPKFLAGFKALYEVEYDPKFDQPIGMTLATHLKSLFASRATVLEQAFVYSYNSQDANQKAIDIVVEKFFDFWDLRCREIVRHLQDDTRYAGLERYVWRFGSWMPSANFFKKTSALKAIYETGFERYSARAAVVARKEPVEQVQYPSGPNKTKLHRGVSIVDTQGRWTADRDGDFYPRRTREIYTQLFYENPNEFLGPDTLFCVKPNAVFVEYMRHLDELHAQNGFELELGRLETIQKKRAVIKAIAQPVLRAAAGEAAAVAADPARRAAALAAAQAALAAGQAAIPGEANRAAMFKKVAGISASAQDIANDLAAAAASAVAPLMVKAGVGAAGATAAAAAGAAAVPAAAGVCVGSQLLCTLGAAAPPVGAALLASAAVYGIYRYATALPPVTDAVKERHIEMTNFIRRRDIIAGLVKPSFRDVRETHREEGVFEMLASEGVASLVAAVQIEVGKRGLFADSVTKGVSSILQNFQLCKQTAQANIEARRNFIAVRAANAVARGVNWATGSLPPDAVHRCVDIALSEANAYLATLRRHNVAGRQVGLTTVPDYVRKGIRDIETAFRGATPAGKVVKYEEDPTGSVGIFLLQDQGAVDEAERARAAAAAAAAAGPKAGLAPADQLLLDEARADEAERLAGRKGERNAARLAREQREREAAVQRRAAATADRDAAAERAGAEAKARSLGAEKREVDPATGNTKPLTAEQMARGAAAAASAIEEYKARNPVLGGGRRKSRKGGAARFGRTTARSTALYNVPSTNTIEAVKARIQNKEGIPSNQQRLIFTGLNNSPITQGPVDLNLPPEVLVLKYVDLNRLLVGTTLQEFVSNLFDIVLDTPQLRYVASYYTYKVNTLTHIMLPKYMPVDNLDTQLVSMSKRFTSPLRGGAGKPPRPPPAAAPAATGFSIGRVPVERSALVAPPPLPAALAAAAAKGDELGAMVAAAAAAPVAPAHEDVADPEYEPTAAAPSNWPDYLKRRDEILESLQSSLLARLTEDAPRVQAVLKEQAVAYNGILETFTKDRAVIAGIKERAKADAAAANTAATSQWMNLAGGVAQLAGWATGSSTLMEIGKGVFGAKNLTTAGAAVLAPLTRDGLEAAAKAKQQQAEDTLKAKSASASDTERAAARKDKHAADIDYIGSLLMSDKAVKEKYAALEAKLRAAAPDDEATITLYSEALVILIDGESSLNDEAKAAWKAAVGTIIETKTKFAAVVAAAPAPAELASSVARRELAARAANARAAAAAASSGAPPPPKSATPARAPAAPPPPQQQQQQQPPPPPPAEVNALAEHLRGISAANRLGFFTGTHPDRLKAGNTPAQKAALWEWATQAGATGASPTRKNALIKKVKEQLANPVAATGVAPAANAAARAAALAAPSPAGIVAGAPTPRQGRSAAVADAARQAPPGGSRSTRKRAHAKKRVSTRKSSRSVKSRQTLKNRRRRRQLRKTYH</sequence>
<dbReference type="Pfam" id="PF00240">
    <property type="entry name" value="ubiquitin"/>
    <property type="match status" value="1"/>
</dbReference>
<feature type="compositionally biased region" description="Basic and acidic residues" evidence="1">
    <location>
        <begin position="1357"/>
        <end position="1383"/>
    </location>
</feature>
<feature type="region of interest" description="Disordered" evidence="1">
    <location>
        <begin position="1569"/>
        <end position="1590"/>
    </location>
</feature>
<evidence type="ECO:0000256" key="1">
    <source>
        <dbReference type="SAM" id="MobiDB-lite"/>
    </source>
</evidence>
<dbReference type="InterPro" id="IPR019956">
    <property type="entry name" value="Ubiquitin_dom"/>
</dbReference>
<feature type="compositionally biased region" description="Low complexity" evidence="1">
    <location>
        <begin position="2082"/>
        <end position="2091"/>
    </location>
</feature>
<evidence type="ECO:0000259" key="2">
    <source>
        <dbReference type="PROSITE" id="PS50053"/>
    </source>
</evidence>
<dbReference type="SUPFAM" id="SSF54236">
    <property type="entry name" value="Ubiquitin-like"/>
    <property type="match status" value="1"/>
</dbReference>
<feature type="compositionally biased region" description="Pro residues" evidence="1">
    <location>
        <begin position="1951"/>
        <end position="1970"/>
    </location>
</feature>
<accession>A0A6C0DSN4</accession>
<evidence type="ECO:0000313" key="3">
    <source>
        <dbReference type="EMBL" id="QHT19193.1"/>
    </source>
</evidence>
<organism evidence="3">
    <name type="scientific">viral metagenome</name>
    <dbReference type="NCBI Taxonomy" id="1070528"/>
    <lineage>
        <taxon>unclassified sequences</taxon>
        <taxon>metagenomes</taxon>
        <taxon>organismal metagenomes</taxon>
    </lineage>
</organism>
<feature type="compositionally biased region" description="Basic and acidic residues" evidence="1">
    <location>
        <begin position="1325"/>
        <end position="1349"/>
    </location>
</feature>
<proteinExistence type="predicted"/>
<feature type="region of interest" description="Disordered" evidence="1">
    <location>
        <begin position="1930"/>
        <end position="1972"/>
    </location>
</feature>
<feature type="region of interest" description="Disordered" evidence="1">
    <location>
        <begin position="249"/>
        <end position="283"/>
    </location>
</feature>
<feature type="region of interest" description="Disordered" evidence="1">
    <location>
        <begin position="1325"/>
        <end position="1390"/>
    </location>
</feature>
<feature type="domain" description="Ubiquitin-like" evidence="2">
    <location>
        <begin position="1435"/>
        <end position="1476"/>
    </location>
</feature>
<dbReference type="InterPro" id="IPR000626">
    <property type="entry name" value="Ubiquitin-like_dom"/>
</dbReference>